<dbReference type="InterPro" id="IPR043128">
    <property type="entry name" value="Rev_trsase/Diguanyl_cyclase"/>
</dbReference>
<feature type="compositionally biased region" description="Low complexity" evidence="9">
    <location>
        <begin position="999"/>
        <end position="1016"/>
    </location>
</feature>
<keyword evidence="8" id="KW-0175">Coiled coil</keyword>
<feature type="compositionally biased region" description="Gly residues" evidence="9">
    <location>
        <begin position="67"/>
        <end position="79"/>
    </location>
</feature>
<feature type="compositionally biased region" description="Basic and acidic residues" evidence="9">
    <location>
        <begin position="1025"/>
        <end position="1037"/>
    </location>
</feature>
<dbReference type="Proteomes" id="UP000239649">
    <property type="component" value="Unassembled WGS sequence"/>
</dbReference>
<evidence type="ECO:0000256" key="2">
    <source>
        <dbReference type="ARBA" id="ARBA00022670"/>
    </source>
</evidence>
<dbReference type="Pfam" id="PF00817">
    <property type="entry name" value="IMS"/>
    <property type="match status" value="1"/>
</dbReference>
<dbReference type="InterPro" id="IPR001126">
    <property type="entry name" value="UmuC"/>
</dbReference>
<keyword evidence="3" id="KW-0378">Hydrolase</keyword>
<protein>
    <recommendedName>
        <fullName evidence="5">Prolyl endopeptidase-like</fullName>
    </recommendedName>
    <alternativeName>
        <fullName evidence="6">Prolylendopeptidase-like</fullName>
    </alternativeName>
</protein>
<reference evidence="11 12" key="1">
    <citation type="journal article" date="2018" name="Plant J.">
        <title>Genome sequences of Chlorella sorokiniana UTEX 1602 and Micractinium conductrix SAG 241.80: implications to maltose excretion by a green alga.</title>
        <authorList>
            <person name="Arriola M.B."/>
            <person name="Velmurugan N."/>
            <person name="Zhang Y."/>
            <person name="Plunkett M.H."/>
            <person name="Hondzo H."/>
            <person name="Barney B.M."/>
        </authorList>
    </citation>
    <scope>NUCLEOTIDE SEQUENCE [LARGE SCALE GENOMIC DNA]</scope>
    <source>
        <strain evidence="11 12">SAG 241.80</strain>
    </source>
</reference>
<dbReference type="Pfam" id="PF00326">
    <property type="entry name" value="Peptidase_S9"/>
    <property type="match status" value="1"/>
</dbReference>
<evidence type="ECO:0000256" key="6">
    <source>
        <dbReference type="ARBA" id="ARBA00042165"/>
    </source>
</evidence>
<evidence type="ECO:0000256" key="7">
    <source>
        <dbReference type="ARBA" id="ARBA00045448"/>
    </source>
</evidence>
<keyword evidence="2 11" id="KW-0645">Protease</keyword>
<evidence type="ECO:0000256" key="1">
    <source>
        <dbReference type="ARBA" id="ARBA00005228"/>
    </source>
</evidence>
<dbReference type="InterPro" id="IPR029058">
    <property type="entry name" value="AB_hydrolase_fold"/>
</dbReference>
<dbReference type="InterPro" id="IPR023302">
    <property type="entry name" value="Pept_S9A_N"/>
</dbReference>
<dbReference type="GO" id="GO:0006281">
    <property type="term" value="P:DNA repair"/>
    <property type="evidence" value="ECO:0007669"/>
    <property type="project" value="InterPro"/>
</dbReference>
<dbReference type="Pfam" id="PF02897">
    <property type="entry name" value="Peptidase_S9_N"/>
    <property type="match status" value="2"/>
</dbReference>
<dbReference type="Gene3D" id="1.10.150.20">
    <property type="entry name" value="5' to 3' exonuclease, C-terminal subdomain"/>
    <property type="match status" value="1"/>
</dbReference>
<dbReference type="PANTHER" id="PTHR11757:SF19">
    <property type="entry name" value="PROLYL ENDOPEPTIDASE-LIKE"/>
    <property type="match status" value="1"/>
</dbReference>
<feature type="compositionally biased region" description="Gly residues" evidence="9">
    <location>
        <begin position="1123"/>
        <end position="1145"/>
    </location>
</feature>
<dbReference type="Gene3D" id="3.30.70.270">
    <property type="match status" value="1"/>
</dbReference>
<evidence type="ECO:0000256" key="3">
    <source>
        <dbReference type="ARBA" id="ARBA00022801"/>
    </source>
</evidence>
<comment type="function">
    <text evidence="7">Serine peptidase whose precise substrate specificity remains unclear. Does not cleave peptides after a arginine or lysine residue. Regulates trans-Golgi network morphology and sorting by regulating the membrane binding of the AP-1 complex. May play a role in the regulation of synaptic vesicle exocytosis.</text>
</comment>
<dbReference type="InterPro" id="IPR043502">
    <property type="entry name" value="DNA/RNA_pol_sf"/>
</dbReference>
<evidence type="ECO:0000256" key="4">
    <source>
        <dbReference type="ARBA" id="ARBA00022825"/>
    </source>
</evidence>
<evidence type="ECO:0000313" key="11">
    <source>
        <dbReference type="EMBL" id="PSC72655.1"/>
    </source>
</evidence>
<keyword evidence="12" id="KW-1185">Reference proteome</keyword>
<comment type="caution">
    <text evidence="11">The sequence shown here is derived from an EMBL/GenBank/DDBJ whole genome shotgun (WGS) entry which is preliminary data.</text>
</comment>
<sequence length="1745" mass="182324">MVGGSSMAAAPAAQEMAAAPDSGAAAAQVGRQLQGGCPSCTGAGRRPNSGAAAAQGLPGTSDTDGPDLGGGGDVAGMEGEQGGAAIAPQAAAASDGGDVAGMVGEQGGAAVAAQASSHTLQPQKSFSTQDEFQAYLAELVEQLRDPSLKGKAVAVQQHQDIIAVNALAKAAGVVKHAPPAEARRLLAPLGGRVVHVFTADGGRVSYQPYREASARLLRLLRALPWAAVVEKASIDEAFVLLQGQTGTEAAAAASAAAELGEGDGDDADGEEPGWAAQAALHRAQEVKAAVLRELGLIVSVGAAPNRLMAKLASAAAKPDGVRLLADRRASLALLAQTPARRLPRYGGRAAEVFEQHGVSVATDLQRFTQQQLEQMLACKPAAAAQLAQWCRGLDDTPVQDRGPPKSLSVQMSLTPQPLPMHPSQGLTVAVAGGRAGVLEPLVTGRTDFRLRVRQLMAAMGGDLLQRVQEDRAEEHRWPRTLSASLRAFGAGRDQSFTTRSTSFPALGLQQGRPARQLQQRATAEQQQQQQQQRLQSAGQRAAAAGGERRLGPLEEAVVGSLEGLIHQAAATYPPTATVVELRVAATNFHYSAASAAAAAPISHYFAAAPRGGEAAASDAAAGGACLGCRRSMKESPQTCLTALDTSQPAPRAPKKPVVLRANSSFSDAVAHERTDDYAYLRDDYRNSSAVLSHLQSALERAMSAGAAGGSLLPPEATAVLSHLQEENAYAEAVLLPSLPLQQRLTAEMLARIPQEEASVPQRHGSHWYYSIHSAGKQYRRHCRRPLADPAVEPSEHDSMDVEQPEETLLDEDELAAGRSYFDMTALVVSPDESLAAYGVDTEGSEVYTLFVLNLTSGEVLLDSSNSETFAGEFRLCAGELVFLSDSRTLLFTTLTLDTHRPNRVWRYNVAAQPTVAGRHKSRVHQPSLVFEEGDERFHLLLWRSRSEAAIFLRGSSETTHYLQYLPASGAAHGTAANFTVLAPAVQDQRIVVGDWVPTSSSSSGDGNSSKSSSESIGCGGGSGAEKSDSGDGGEKADSGGGGGNSTSESSGGESRGSGSGGGASVAYLYALIYTAEQRNGQLVVTQLGPNALDAAADASGSRVGGGGGASGSKPAAPAPAPVGDGGARGSGGAEPGSPEGGGAAGNGTAGPYWALLQAHSWDVELVDLEVSSGHLAVLERRNGTLVATAYPLPDDGSPLSTLPKGQQFSFEAPSFSLWFGAPGPYHSPLLRVRYSSLTQPLSTYDINMRTGNRVLKQQQEVQGYLHAQYLSRLLWAPSTGGAQVPVSMAYRGDLVKLDGSDPLLLEAYGAYGVARDPEFSSVRLSLLDRGFIFAVAHVRGGGELGQYWYEDGKLLAKNHTFDDMAAAADFLIQAKYTSARRLALWGRSAGGLTAGAAINRNPGLFKAAILDVPFVDVVSTMSDPSLPLTVIEWEEWGNPLKSEADYENMLSYSPVDNVVKQPYPHLLLTAGLNDPRVSFWEPAKLAAKIRALKTSPDSLVLLRTNMGAGHFAQSGLEDRLAETAFKYAFLLQTVAPCAVLSEDQPEFSGCRGCFPIFVAAATTAALVTLVVVLHPKSRLGRNWRRLGAGAGEGGGGRRGLGLRLGSLGLGGANDDDDEEEEEGEGYDTRLYASHLSDAELAEEAVAEAERQRRLRRQQLEQQGLSLTPYDDVRSAVRSQLPAAPAAGVVAAPPRRLNLGSGGGSPAAGGSLEMAAMNGGGGAHRGGPLSAIPESPTLSSSSLTSA</sequence>
<dbReference type="Gene3D" id="2.130.10.120">
    <property type="entry name" value="Prolyl oligopeptidase, N-terminal domain"/>
    <property type="match status" value="1"/>
</dbReference>
<dbReference type="PROSITE" id="PS50173">
    <property type="entry name" value="UMUC"/>
    <property type="match status" value="1"/>
</dbReference>
<dbReference type="GO" id="GO:0006508">
    <property type="term" value="P:proteolysis"/>
    <property type="evidence" value="ECO:0007669"/>
    <property type="project" value="UniProtKB-KW"/>
</dbReference>
<feature type="coiled-coil region" evidence="8">
    <location>
        <begin position="1631"/>
        <end position="1661"/>
    </location>
</feature>
<dbReference type="PRINTS" id="PR00862">
    <property type="entry name" value="PROLIGOPTASE"/>
</dbReference>
<gene>
    <name evidence="11" type="ORF">C2E20_3849</name>
</gene>
<evidence type="ECO:0000313" key="12">
    <source>
        <dbReference type="Proteomes" id="UP000239649"/>
    </source>
</evidence>
<dbReference type="PANTHER" id="PTHR11757">
    <property type="entry name" value="PROTEASE FAMILY S9A OLIGOPEPTIDASE"/>
    <property type="match status" value="1"/>
</dbReference>
<comment type="similarity">
    <text evidence="1">Belongs to the peptidase S9A family.</text>
</comment>
<feature type="region of interest" description="Disordered" evidence="9">
    <location>
        <begin position="1"/>
        <end position="79"/>
    </location>
</feature>
<evidence type="ECO:0000256" key="5">
    <source>
        <dbReference type="ARBA" id="ARBA00039290"/>
    </source>
</evidence>
<evidence type="ECO:0000256" key="9">
    <source>
        <dbReference type="SAM" id="MobiDB-lite"/>
    </source>
</evidence>
<dbReference type="SUPFAM" id="SSF50993">
    <property type="entry name" value="Peptidase/esterase 'gauge' domain"/>
    <property type="match status" value="1"/>
</dbReference>
<dbReference type="SUPFAM" id="SSF56672">
    <property type="entry name" value="DNA/RNA polymerases"/>
    <property type="match status" value="1"/>
</dbReference>
<organism evidence="11 12">
    <name type="scientific">Micractinium conductrix</name>
    <dbReference type="NCBI Taxonomy" id="554055"/>
    <lineage>
        <taxon>Eukaryota</taxon>
        <taxon>Viridiplantae</taxon>
        <taxon>Chlorophyta</taxon>
        <taxon>core chlorophytes</taxon>
        <taxon>Trebouxiophyceae</taxon>
        <taxon>Chlorellales</taxon>
        <taxon>Chlorellaceae</taxon>
        <taxon>Chlorella clade</taxon>
        <taxon>Micractinium</taxon>
    </lineage>
</organism>
<keyword evidence="4" id="KW-0720">Serine protease</keyword>
<proteinExistence type="inferred from homology"/>
<accession>A0A2P6VEY3</accession>
<dbReference type="Gene3D" id="3.40.50.1820">
    <property type="entry name" value="alpha/beta hydrolase"/>
    <property type="match status" value="1"/>
</dbReference>
<dbReference type="GO" id="GO:0004252">
    <property type="term" value="F:serine-type endopeptidase activity"/>
    <property type="evidence" value="ECO:0007669"/>
    <property type="project" value="InterPro"/>
</dbReference>
<dbReference type="SUPFAM" id="SSF53474">
    <property type="entry name" value="alpha/beta-Hydrolases"/>
    <property type="match status" value="1"/>
</dbReference>
<dbReference type="InterPro" id="IPR001375">
    <property type="entry name" value="Peptidase_S9_cat"/>
</dbReference>
<dbReference type="OrthoDB" id="510207at2759"/>
<evidence type="ECO:0000259" key="10">
    <source>
        <dbReference type="PROSITE" id="PS50173"/>
    </source>
</evidence>
<feature type="region of interest" description="Disordered" evidence="9">
    <location>
        <begin position="1693"/>
        <end position="1745"/>
    </location>
</feature>
<dbReference type="EMBL" id="LHPF02000009">
    <property type="protein sequence ID" value="PSC72655.1"/>
    <property type="molecule type" value="Genomic_DNA"/>
</dbReference>
<feature type="compositionally biased region" description="Low complexity" evidence="9">
    <location>
        <begin position="1707"/>
        <end position="1716"/>
    </location>
</feature>
<dbReference type="InterPro" id="IPR002470">
    <property type="entry name" value="Peptidase_S9A"/>
</dbReference>
<feature type="compositionally biased region" description="Low complexity" evidence="9">
    <location>
        <begin position="7"/>
        <end position="27"/>
    </location>
</feature>
<dbReference type="InterPro" id="IPR051543">
    <property type="entry name" value="Serine_Peptidase_S9A"/>
</dbReference>
<dbReference type="Gene3D" id="3.40.1170.60">
    <property type="match status" value="1"/>
</dbReference>
<evidence type="ECO:0000256" key="8">
    <source>
        <dbReference type="SAM" id="Coils"/>
    </source>
</evidence>
<feature type="compositionally biased region" description="Low complexity" evidence="9">
    <location>
        <begin position="1725"/>
        <end position="1745"/>
    </location>
</feature>
<feature type="domain" description="UmuC" evidence="10">
    <location>
        <begin position="131"/>
        <end position="346"/>
    </location>
</feature>
<name>A0A2P6VEY3_9CHLO</name>
<feature type="region of interest" description="Disordered" evidence="9">
    <location>
        <begin position="996"/>
        <end position="1059"/>
    </location>
</feature>
<feature type="region of interest" description="Disordered" evidence="9">
    <location>
        <begin position="1096"/>
        <end position="1145"/>
    </location>
</feature>